<dbReference type="InterPro" id="IPR050546">
    <property type="entry name" value="Glycosyl_Hydrlase_16"/>
</dbReference>
<keyword evidence="5" id="KW-1003">Cell membrane</keyword>
<keyword evidence="7" id="KW-0336">GPI-anchor</keyword>
<evidence type="ECO:0000256" key="1">
    <source>
        <dbReference type="ARBA" id="ARBA00000822"/>
    </source>
</evidence>
<sequence length="409" mass="45992">MSLARSRAHCFSSGSGECAPYPAHREAENPIMAIAVIVEEEQRLDTDIDVDVVQRIMTFVASVTAQTWTDCDPLNSTCPAAPALGTNHTWVFNQTMDDKIWKITNGNIDWTEDGAEFSIRKKLDSPTMQSTFFIFFGIVESHVKMAKGHGIVSSVVLQSADRDEIDWEWVGYNTSEVQSNYFGKGNDTSFGRGGFHYVENADTEFHNYTTYWTQEKLEWWLDGNLVRTLKYEDAVDGKNFPQTPSNVRFGIWPAGDPKNAHGTIEWAGGEVDYNAGPYTMVVKNVRVHDFHTGKEYNYTDHSGSWESIQVVQGNSTTVEQLNKEPEKSLSEKWAALPTAAKTGVYCGAAAAGVLLIAVGAIYVIRQRKKGRLEYALDDTRWNNERNEMNNLQTTWKASEWGHRGYQPVN</sequence>
<dbReference type="PANTHER" id="PTHR10963">
    <property type="entry name" value="GLYCOSYL HYDROLASE-RELATED"/>
    <property type="match status" value="1"/>
</dbReference>
<keyword evidence="16" id="KW-0961">Cell wall biogenesis/degradation</keyword>
<dbReference type="GO" id="GO:0009277">
    <property type="term" value="C:fungal-type cell wall"/>
    <property type="evidence" value="ECO:0007669"/>
    <property type="project" value="TreeGrafter"/>
</dbReference>
<dbReference type="FunFam" id="2.60.120.200:FF:000152">
    <property type="entry name" value="Cell wall glucanase"/>
    <property type="match status" value="1"/>
</dbReference>
<dbReference type="GO" id="GO:0008843">
    <property type="term" value="F:endochitinase activity"/>
    <property type="evidence" value="ECO:0007669"/>
    <property type="project" value="UniProtKB-EC"/>
</dbReference>
<keyword evidence="19" id="KW-0812">Transmembrane</keyword>
<organism evidence="21 22">
    <name type="scientific">Petromyces alliaceus</name>
    <name type="common">Aspergillus alliaceus</name>
    <dbReference type="NCBI Taxonomy" id="209559"/>
    <lineage>
        <taxon>Eukaryota</taxon>
        <taxon>Fungi</taxon>
        <taxon>Dikarya</taxon>
        <taxon>Ascomycota</taxon>
        <taxon>Pezizomycotina</taxon>
        <taxon>Eurotiomycetes</taxon>
        <taxon>Eurotiomycetidae</taxon>
        <taxon>Eurotiales</taxon>
        <taxon>Aspergillaceae</taxon>
        <taxon>Aspergillus</taxon>
        <taxon>Aspergillus subgen. Circumdati</taxon>
    </lineage>
</organism>
<evidence type="ECO:0000256" key="8">
    <source>
        <dbReference type="ARBA" id="ARBA00022676"/>
    </source>
</evidence>
<dbReference type="GO" id="GO:0005886">
    <property type="term" value="C:plasma membrane"/>
    <property type="evidence" value="ECO:0007669"/>
    <property type="project" value="UniProtKB-SubCell"/>
</dbReference>
<dbReference type="AlphaFoldDB" id="A0A8H6A1L0"/>
<evidence type="ECO:0000256" key="18">
    <source>
        <dbReference type="ARBA" id="ARBA00093308"/>
    </source>
</evidence>
<comment type="catalytic activity">
    <reaction evidence="1">
        <text>Random endo-hydrolysis of N-acetyl-beta-D-glucosaminide (1-&gt;4)-beta-linkages in chitin and chitodextrins.</text>
        <dbReference type="EC" id="3.2.1.14"/>
    </reaction>
</comment>
<keyword evidence="10" id="KW-0732">Signal</keyword>
<keyword evidence="14" id="KW-0449">Lipoprotein</keyword>
<dbReference type="GO" id="GO:0016757">
    <property type="term" value="F:glycosyltransferase activity"/>
    <property type="evidence" value="ECO:0007669"/>
    <property type="project" value="UniProtKB-KW"/>
</dbReference>
<proteinExistence type="inferred from homology"/>
<dbReference type="EC" id="3.2.1.14" evidence="4"/>
<evidence type="ECO:0000256" key="7">
    <source>
        <dbReference type="ARBA" id="ARBA00022622"/>
    </source>
</evidence>
<evidence type="ECO:0000256" key="14">
    <source>
        <dbReference type="ARBA" id="ARBA00023288"/>
    </source>
</evidence>
<evidence type="ECO:0000256" key="9">
    <source>
        <dbReference type="ARBA" id="ARBA00022679"/>
    </source>
</evidence>
<keyword evidence="13" id="KW-0325">Glycoprotein</keyword>
<keyword evidence="19" id="KW-1133">Transmembrane helix</keyword>
<comment type="function">
    <text evidence="18">Dual chitinase/transglycosylase that plays a role in cell wall architecture. Chitinase and transglycosylase activities are coupled. Required for the polysaccharide cross-linking at the septa and the cell wall. More specifically, transfers chitin to 1,6-beta-glucan in the cell wall.</text>
</comment>
<dbReference type="CDD" id="cd02183">
    <property type="entry name" value="GH16_fungal_CRH1_transglycosylase"/>
    <property type="match status" value="1"/>
</dbReference>
<dbReference type="SUPFAM" id="SSF49899">
    <property type="entry name" value="Concanavalin A-like lectins/glucanases"/>
    <property type="match status" value="1"/>
</dbReference>
<gene>
    <name evidence="21" type="ORF">ETB97_004419</name>
</gene>
<feature type="transmembrane region" description="Helical" evidence="19">
    <location>
        <begin position="342"/>
        <end position="364"/>
    </location>
</feature>
<keyword evidence="9" id="KW-0808">Transferase</keyword>
<evidence type="ECO:0000256" key="16">
    <source>
        <dbReference type="ARBA" id="ARBA00023316"/>
    </source>
</evidence>
<keyword evidence="6" id="KW-0134">Cell wall</keyword>
<comment type="similarity">
    <text evidence="17">Belongs to the glycosyl hydrolase 16 family. CRH1 subfamily.</text>
</comment>
<keyword evidence="11" id="KW-0378">Hydrolase</keyword>
<reference evidence="21 22" key="1">
    <citation type="submission" date="2019-04" db="EMBL/GenBank/DDBJ databases">
        <title>Aspergillus burnettii sp. nov., novel species from soil in southeast Queensland.</title>
        <authorList>
            <person name="Gilchrist C.L.M."/>
            <person name="Pitt J.I."/>
            <person name="Lange L."/>
            <person name="Lacey H.J."/>
            <person name="Vuong D."/>
            <person name="Midgley D.J."/>
            <person name="Greenfield P."/>
            <person name="Bradbury M."/>
            <person name="Lacey E."/>
            <person name="Busk P.K."/>
            <person name="Pilgaard B."/>
            <person name="Chooi Y.H."/>
            <person name="Piggott A.M."/>
        </authorList>
    </citation>
    <scope>NUCLEOTIDE SEQUENCE [LARGE SCALE GENOMIC DNA]</scope>
    <source>
        <strain evidence="21 22">FRR 5400</strain>
    </source>
</reference>
<accession>A0A8H6A1L0</accession>
<evidence type="ECO:0000256" key="3">
    <source>
        <dbReference type="ARBA" id="ARBA00004609"/>
    </source>
</evidence>
<dbReference type="GO" id="GO:0098552">
    <property type="term" value="C:side of membrane"/>
    <property type="evidence" value="ECO:0007669"/>
    <property type="project" value="UniProtKB-KW"/>
</dbReference>
<evidence type="ECO:0000256" key="11">
    <source>
        <dbReference type="ARBA" id="ARBA00022801"/>
    </source>
</evidence>
<keyword evidence="6" id="KW-0964">Secreted</keyword>
<keyword evidence="8" id="KW-0328">Glycosyltransferase</keyword>
<evidence type="ECO:0000259" key="20">
    <source>
        <dbReference type="PROSITE" id="PS51762"/>
    </source>
</evidence>
<feature type="domain" description="GH16" evidence="20">
    <location>
        <begin position="88"/>
        <end position="275"/>
    </location>
</feature>
<dbReference type="InterPro" id="IPR000757">
    <property type="entry name" value="Beta-glucanase-like"/>
</dbReference>
<protein>
    <recommendedName>
        <fullName evidence="4">chitinase</fullName>
        <ecNumber evidence="4">3.2.1.14</ecNumber>
    </recommendedName>
</protein>
<evidence type="ECO:0000256" key="12">
    <source>
        <dbReference type="ARBA" id="ARBA00023136"/>
    </source>
</evidence>
<evidence type="ECO:0000256" key="19">
    <source>
        <dbReference type="SAM" id="Phobius"/>
    </source>
</evidence>
<dbReference type="GO" id="GO:0031505">
    <property type="term" value="P:fungal-type cell wall organization"/>
    <property type="evidence" value="ECO:0007669"/>
    <property type="project" value="TreeGrafter"/>
</dbReference>
<dbReference type="EMBL" id="SPNV01000206">
    <property type="protein sequence ID" value="KAF5858424.1"/>
    <property type="molecule type" value="Genomic_DNA"/>
</dbReference>
<dbReference type="InterPro" id="IPR013320">
    <property type="entry name" value="ConA-like_dom_sf"/>
</dbReference>
<dbReference type="GO" id="GO:0005975">
    <property type="term" value="P:carbohydrate metabolic process"/>
    <property type="evidence" value="ECO:0007669"/>
    <property type="project" value="InterPro"/>
</dbReference>
<comment type="subcellular location">
    <subcellularLocation>
        <location evidence="3">Cell membrane</location>
        <topology evidence="3">Lipid-anchor</topology>
        <topology evidence="3">GPI-anchor</topology>
    </subcellularLocation>
    <subcellularLocation>
        <location evidence="2">Secreted</location>
        <location evidence="2">Cell wall</location>
    </subcellularLocation>
</comment>
<name>A0A8H6A1L0_PETAA</name>
<keyword evidence="22" id="KW-1185">Reference proteome</keyword>
<dbReference type="Pfam" id="PF00722">
    <property type="entry name" value="Glyco_hydro_16"/>
    <property type="match status" value="1"/>
</dbReference>
<evidence type="ECO:0000256" key="17">
    <source>
        <dbReference type="ARBA" id="ARBA00038074"/>
    </source>
</evidence>
<evidence type="ECO:0000256" key="13">
    <source>
        <dbReference type="ARBA" id="ARBA00023180"/>
    </source>
</evidence>
<evidence type="ECO:0000256" key="10">
    <source>
        <dbReference type="ARBA" id="ARBA00022729"/>
    </source>
</evidence>
<keyword evidence="12 19" id="KW-0472">Membrane</keyword>
<evidence type="ECO:0000256" key="2">
    <source>
        <dbReference type="ARBA" id="ARBA00004191"/>
    </source>
</evidence>
<evidence type="ECO:0000313" key="21">
    <source>
        <dbReference type="EMBL" id="KAF5858424.1"/>
    </source>
</evidence>
<dbReference type="Gene3D" id="2.60.120.200">
    <property type="match status" value="1"/>
</dbReference>
<dbReference type="PANTHER" id="PTHR10963:SF27">
    <property type="entry name" value="GLYCOSIDASE-RELATED"/>
    <property type="match status" value="1"/>
</dbReference>
<evidence type="ECO:0000256" key="5">
    <source>
        <dbReference type="ARBA" id="ARBA00022475"/>
    </source>
</evidence>
<evidence type="ECO:0000313" key="22">
    <source>
        <dbReference type="Proteomes" id="UP000541154"/>
    </source>
</evidence>
<dbReference type="PROSITE" id="PS51762">
    <property type="entry name" value="GH16_2"/>
    <property type="match status" value="1"/>
</dbReference>
<evidence type="ECO:0000256" key="6">
    <source>
        <dbReference type="ARBA" id="ARBA00022512"/>
    </source>
</evidence>
<keyword evidence="15" id="KW-0326">Glycosidase</keyword>
<evidence type="ECO:0000256" key="15">
    <source>
        <dbReference type="ARBA" id="ARBA00023295"/>
    </source>
</evidence>
<comment type="caution">
    <text evidence="21">The sequence shown here is derived from an EMBL/GenBank/DDBJ whole genome shotgun (WGS) entry which is preliminary data.</text>
</comment>
<evidence type="ECO:0000256" key="4">
    <source>
        <dbReference type="ARBA" id="ARBA00012729"/>
    </source>
</evidence>
<dbReference type="Proteomes" id="UP000541154">
    <property type="component" value="Unassembled WGS sequence"/>
</dbReference>